<dbReference type="GO" id="GO:0000150">
    <property type="term" value="F:DNA strand exchange activity"/>
    <property type="evidence" value="ECO:0007669"/>
    <property type="project" value="InterPro"/>
</dbReference>
<comment type="caution">
    <text evidence="4">The sequence shown here is derived from an EMBL/GenBank/DDBJ whole genome shotgun (WGS) entry which is preliminary data.</text>
</comment>
<feature type="domain" description="Resolvase/invertase-type recombinase catalytic" evidence="2">
    <location>
        <begin position="2"/>
        <end position="153"/>
    </location>
</feature>
<dbReference type="PANTHER" id="PTHR30461:SF23">
    <property type="entry name" value="DNA RECOMBINASE-RELATED"/>
    <property type="match status" value="1"/>
</dbReference>
<dbReference type="PANTHER" id="PTHR30461">
    <property type="entry name" value="DNA-INVERTASE FROM LAMBDOID PROPHAGE"/>
    <property type="match status" value="1"/>
</dbReference>
<dbReference type="STRING" id="1802517.A2892_01820"/>
<evidence type="ECO:0000259" key="3">
    <source>
        <dbReference type="PROSITE" id="PS51737"/>
    </source>
</evidence>
<dbReference type="GO" id="GO:0003677">
    <property type="term" value="F:DNA binding"/>
    <property type="evidence" value="ECO:0007669"/>
    <property type="project" value="InterPro"/>
</dbReference>
<evidence type="ECO:0000256" key="1">
    <source>
        <dbReference type="SAM" id="MobiDB-lite"/>
    </source>
</evidence>
<organism evidence="4 5">
    <name type="scientific">Candidatus Woesebacteria bacterium RIFCSPLOWO2_01_FULL_39_10b</name>
    <dbReference type="NCBI Taxonomy" id="1802517"/>
    <lineage>
        <taxon>Bacteria</taxon>
        <taxon>Candidatus Woeseibacteriota</taxon>
    </lineage>
</organism>
<dbReference type="PROSITE" id="PS51736">
    <property type="entry name" value="RECOMBINASES_3"/>
    <property type="match status" value="1"/>
</dbReference>
<reference evidence="4 5" key="1">
    <citation type="journal article" date="2016" name="Nat. Commun.">
        <title>Thousands of microbial genomes shed light on interconnected biogeochemical processes in an aquifer system.</title>
        <authorList>
            <person name="Anantharaman K."/>
            <person name="Brown C.T."/>
            <person name="Hug L.A."/>
            <person name="Sharon I."/>
            <person name="Castelle C.J."/>
            <person name="Probst A.J."/>
            <person name="Thomas B.C."/>
            <person name="Singh A."/>
            <person name="Wilkins M.J."/>
            <person name="Karaoz U."/>
            <person name="Brodie E.L."/>
            <person name="Williams K.H."/>
            <person name="Hubbard S.S."/>
            <person name="Banfield J.F."/>
        </authorList>
    </citation>
    <scope>NUCLEOTIDE SEQUENCE [LARGE SCALE GENOMIC DNA]</scope>
</reference>
<dbReference type="Gene3D" id="3.40.50.1390">
    <property type="entry name" value="Resolvase, N-terminal catalytic domain"/>
    <property type="match status" value="1"/>
</dbReference>
<accession>A0A1F8B9Z3</accession>
<dbReference type="AlphaFoldDB" id="A0A1F8B9Z3"/>
<protein>
    <recommendedName>
        <fullName evidence="6">Recombinase domain-containing protein</fullName>
    </recommendedName>
</protein>
<dbReference type="Pfam" id="PF00239">
    <property type="entry name" value="Resolvase"/>
    <property type="match status" value="1"/>
</dbReference>
<dbReference type="InterPro" id="IPR036162">
    <property type="entry name" value="Resolvase-like_N_sf"/>
</dbReference>
<proteinExistence type="predicted"/>
<evidence type="ECO:0000259" key="2">
    <source>
        <dbReference type="PROSITE" id="PS51736"/>
    </source>
</evidence>
<dbReference type="InterPro" id="IPR050639">
    <property type="entry name" value="SSR_resolvase"/>
</dbReference>
<dbReference type="InterPro" id="IPR038109">
    <property type="entry name" value="DNA_bind_recomb_sf"/>
</dbReference>
<feature type="domain" description="Recombinase" evidence="3">
    <location>
        <begin position="160"/>
        <end position="269"/>
    </location>
</feature>
<dbReference type="SMART" id="SM00857">
    <property type="entry name" value="Resolvase"/>
    <property type="match status" value="1"/>
</dbReference>
<dbReference type="InterPro" id="IPR006119">
    <property type="entry name" value="Resolv_N"/>
</dbReference>
<dbReference type="Proteomes" id="UP000176404">
    <property type="component" value="Unassembled WGS sequence"/>
</dbReference>
<dbReference type="SUPFAM" id="SSF53041">
    <property type="entry name" value="Resolvase-like"/>
    <property type="match status" value="1"/>
</dbReference>
<dbReference type="CDD" id="cd00338">
    <property type="entry name" value="Ser_Recombinase"/>
    <property type="match status" value="1"/>
</dbReference>
<evidence type="ECO:0000313" key="5">
    <source>
        <dbReference type="Proteomes" id="UP000176404"/>
    </source>
</evidence>
<dbReference type="EMBL" id="MGHD01000003">
    <property type="protein sequence ID" value="OGM60760.1"/>
    <property type="molecule type" value="Genomic_DNA"/>
</dbReference>
<name>A0A1F8B9Z3_9BACT</name>
<evidence type="ECO:0008006" key="6">
    <source>
        <dbReference type="Google" id="ProtNLM"/>
    </source>
</evidence>
<evidence type="ECO:0000313" key="4">
    <source>
        <dbReference type="EMBL" id="OGM60760.1"/>
    </source>
</evidence>
<gene>
    <name evidence="4" type="ORF">A2892_01820</name>
</gene>
<feature type="region of interest" description="Disordered" evidence="1">
    <location>
        <begin position="504"/>
        <end position="534"/>
    </location>
</feature>
<sequence>MKAVLLCRVSSREQEETGYSLPAQEKLLKGYAEKLVFGVTKIFSISESASGRKQREIFSSMTEYVKKNNIKIIICEKVDRLTRNFKDAVMIDEWLEEDEERQVHLVKDSLILHKNSRSQDKLNWGVRIIFAKNYIDNLSEEVKKGQKEKLSQGWLPCRPLPGYKTVGERGHKTHVQDEITAPLISRFLEQYSEGDCSVKKLADLMFEAGLRSSTGGRIYKSRVHQILKDPFYIGKIRWNGEIYQGKHEPLISQEIFDKIQLVLAGKNTPKINRHMFLFKQLLKCAECKGTVTWEIHKNIIYGHCNHYRNCSQKKWTREDVIENQLLTGFEGLQLKNSHIAEWLKKALKESHQDATEYETSSLKELQIRLAQVEKRLDRLYDDKLDEKITKAFYDQKFRQYTQEKADIVAAIEKHTKAKNNHFDLGINLYELSQRAKEIYLRAKECHLLEEQRRLINLVFTNMTLTQGVLAYEYSKAFKLIHNAVLETNGSKVANLAKNGAKIFEPNELPDKSTQKGSLRPSRPTWLPSHDSNVD</sequence>
<dbReference type="InterPro" id="IPR011109">
    <property type="entry name" value="DNA_bind_recombinase_dom"/>
</dbReference>
<dbReference type="Gene3D" id="3.90.1750.20">
    <property type="entry name" value="Putative Large Serine Recombinase, Chain B, Domain 2"/>
    <property type="match status" value="1"/>
</dbReference>
<dbReference type="Pfam" id="PF07508">
    <property type="entry name" value="Recombinase"/>
    <property type="match status" value="1"/>
</dbReference>
<dbReference type="PROSITE" id="PS51737">
    <property type="entry name" value="RECOMBINASE_DNA_BIND"/>
    <property type="match status" value="1"/>
</dbReference>